<reference evidence="3 4" key="1">
    <citation type="submission" date="2020-08" db="EMBL/GenBank/DDBJ databases">
        <title>Genomic Encyclopedia of Type Strains, Phase IV (KMG-IV): sequencing the most valuable type-strain genomes for metagenomic binning, comparative biology and taxonomic classification.</title>
        <authorList>
            <person name="Goeker M."/>
        </authorList>
    </citation>
    <scope>NUCLEOTIDE SEQUENCE [LARGE SCALE GENOMIC DNA]</scope>
    <source>
        <strain evidence="3 4">DSM 105074</strain>
    </source>
</reference>
<dbReference type="InterPro" id="IPR029767">
    <property type="entry name" value="WecB-like"/>
</dbReference>
<keyword evidence="4" id="KW-1185">Reference proteome</keyword>
<dbReference type="Proteomes" id="UP000557307">
    <property type="component" value="Unassembled WGS sequence"/>
</dbReference>
<dbReference type="EMBL" id="JACHGF010000002">
    <property type="protein sequence ID" value="MBB5283245.1"/>
    <property type="molecule type" value="Genomic_DNA"/>
</dbReference>
<dbReference type="AlphaFoldDB" id="A0A840TJY6"/>
<dbReference type="Pfam" id="PF02350">
    <property type="entry name" value="Epimerase_2"/>
    <property type="match status" value="1"/>
</dbReference>
<dbReference type="EC" id="5.1.3.23" evidence="3"/>
<dbReference type="Gene3D" id="3.40.50.2000">
    <property type="entry name" value="Glycogen Phosphorylase B"/>
    <property type="match status" value="2"/>
</dbReference>
<protein>
    <submittedName>
        <fullName evidence="3">UDP-GlcNAc3NAcA epimerase</fullName>
        <ecNumber evidence="3">5.1.3.23</ecNumber>
    </submittedName>
</protein>
<dbReference type="SUPFAM" id="SSF53756">
    <property type="entry name" value="UDP-Glycosyltransferase/glycogen phosphorylase"/>
    <property type="match status" value="1"/>
</dbReference>
<dbReference type="InterPro" id="IPR003331">
    <property type="entry name" value="UDP_GlcNAc_Epimerase_2_dom"/>
</dbReference>
<organism evidence="3 4">
    <name type="scientific">Rhabdobacter roseus</name>
    <dbReference type="NCBI Taxonomy" id="1655419"/>
    <lineage>
        <taxon>Bacteria</taxon>
        <taxon>Pseudomonadati</taxon>
        <taxon>Bacteroidota</taxon>
        <taxon>Cytophagia</taxon>
        <taxon>Cytophagales</taxon>
        <taxon>Cytophagaceae</taxon>
        <taxon>Rhabdobacter</taxon>
    </lineage>
</organism>
<evidence type="ECO:0000313" key="3">
    <source>
        <dbReference type="EMBL" id="MBB5283245.1"/>
    </source>
</evidence>
<proteinExistence type="inferred from homology"/>
<comment type="similarity">
    <text evidence="1">Belongs to the UDP-N-acetylglucosamine 2-epimerase family.</text>
</comment>
<dbReference type="PANTHER" id="PTHR43174">
    <property type="entry name" value="UDP-N-ACETYLGLUCOSAMINE 2-EPIMERASE"/>
    <property type="match status" value="1"/>
</dbReference>
<evidence type="ECO:0000313" key="4">
    <source>
        <dbReference type="Proteomes" id="UP000557307"/>
    </source>
</evidence>
<keyword evidence="1 3" id="KW-0413">Isomerase</keyword>
<name>A0A840TJY6_9BACT</name>
<accession>A0A840TJY6</accession>
<feature type="domain" description="UDP-N-acetylglucosamine 2-epimerase" evidence="2">
    <location>
        <begin position="31"/>
        <end position="377"/>
    </location>
</feature>
<dbReference type="PANTHER" id="PTHR43174:SF1">
    <property type="entry name" value="UDP-N-ACETYLGLUCOSAMINE 2-EPIMERASE"/>
    <property type="match status" value="1"/>
</dbReference>
<evidence type="ECO:0000256" key="1">
    <source>
        <dbReference type="RuleBase" id="RU003513"/>
    </source>
</evidence>
<dbReference type="CDD" id="cd03786">
    <property type="entry name" value="GTB_UDP-GlcNAc_2-Epimerase"/>
    <property type="match status" value="1"/>
</dbReference>
<comment type="caution">
    <text evidence="3">The sequence shown here is derived from an EMBL/GenBank/DDBJ whole genome shotgun (WGS) entry which is preliminary data.</text>
</comment>
<gene>
    <name evidence="3" type="ORF">HNQ92_001371</name>
</gene>
<sequence>MKKILTIIGARPQIIKAAALSRAIRGSFADQFQEVIVHTGQHYDANMSEQFFAELEIPAPDYNLRAGSGKHGEQTARMIAGIEGILEKEQPDYLILYGDTNSTLAGAVAASKMQVPIVHIEAGLRSFNKAMPEEINRILSDHVSTYLFPPTVAGMENLVKEGFGIKTEPPYSMDKPGVFNVGDVMYDNSTYFSMIADRQVNLKDAYGLESGKYVLATLHRNTNTDDPIRLQAILEAFQEISHRYEVEVVIPLHPRTRKQLEALLEVSFRQALEDNTRLRFLPPVSFLEMIALEKGATVVMTDSGGVQKEAFFFGKPCLILRAETEWVEIVTSGAALLCDADKELIVASFQAIVAQPPTDFPLLYGNGDAAGQILQILLGEGRELTH</sequence>
<dbReference type="GO" id="GO:0016853">
    <property type="term" value="F:isomerase activity"/>
    <property type="evidence" value="ECO:0007669"/>
    <property type="project" value="UniProtKB-KW"/>
</dbReference>
<evidence type="ECO:0000259" key="2">
    <source>
        <dbReference type="Pfam" id="PF02350"/>
    </source>
</evidence>
<dbReference type="NCBIfam" id="TIGR00236">
    <property type="entry name" value="wecB"/>
    <property type="match status" value="1"/>
</dbReference>
<dbReference type="RefSeq" id="WP_184172473.1">
    <property type="nucleotide sequence ID" value="NZ_JACHGF010000002.1"/>
</dbReference>